<organism evidence="8 9">
    <name type="scientific">Calycina marina</name>
    <dbReference type="NCBI Taxonomy" id="1763456"/>
    <lineage>
        <taxon>Eukaryota</taxon>
        <taxon>Fungi</taxon>
        <taxon>Dikarya</taxon>
        <taxon>Ascomycota</taxon>
        <taxon>Pezizomycotina</taxon>
        <taxon>Leotiomycetes</taxon>
        <taxon>Helotiales</taxon>
        <taxon>Pezizellaceae</taxon>
        <taxon>Calycina</taxon>
    </lineage>
</organism>
<accession>A0A9P8CFS3</accession>
<proteinExistence type="predicted"/>
<reference evidence="8" key="1">
    <citation type="journal article" date="2021" name="IMA Fungus">
        <title>Genomic characterization of three marine fungi, including Emericellopsis atlantica sp. nov. with signatures of a generalist lifestyle and marine biomass degradation.</title>
        <authorList>
            <person name="Hagestad O.C."/>
            <person name="Hou L."/>
            <person name="Andersen J.H."/>
            <person name="Hansen E.H."/>
            <person name="Altermark B."/>
            <person name="Li C."/>
            <person name="Kuhnert E."/>
            <person name="Cox R.J."/>
            <person name="Crous P.W."/>
            <person name="Spatafora J.W."/>
            <person name="Lail K."/>
            <person name="Amirebrahimi M."/>
            <person name="Lipzen A."/>
            <person name="Pangilinan J."/>
            <person name="Andreopoulos W."/>
            <person name="Hayes R.D."/>
            <person name="Ng V."/>
            <person name="Grigoriev I.V."/>
            <person name="Jackson S.A."/>
            <person name="Sutton T.D.S."/>
            <person name="Dobson A.D.W."/>
            <person name="Rama T."/>
        </authorList>
    </citation>
    <scope>NUCLEOTIDE SEQUENCE</scope>
    <source>
        <strain evidence="8">TRa3180A</strain>
    </source>
</reference>
<dbReference type="GO" id="GO:0001228">
    <property type="term" value="F:DNA-binding transcription activator activity, RNA polymerase II-specific"/>
    <property type="evidence" value="ECO:0007669"/>
    <property type="project" value="TreeGrafter"/>
</dbReference>
<name>A0A9P8CFS3_9HELO</name>
<dbReference type="SUPFAM" id="SSF57959">
    <property type="entry name" value="Leucine zipper domain"/>
    <property type="match status" value="1"/>
</dbReference>
<dbReference type="PANTHER" id="PTHR13044">
    <property type="entry name" value="ACTIVATING TRANSCRIPTION FACTOR ATF 4/5"/>
    <property type="match status" value="1"/>
</dbReference>
<dbReference type="Pfam" id="PF07716">
    <property type="entry name" value="bZIP_2"/>
    <property type="match status" value="1"/>
</dbReference>
<dbReference type="PROSITE" id="PS00036">
    <property type="entry name" value="BZIP_BASIC"/>
    <property type="match status" value="1"/>
</dbReference>
<comment type="subcellular location">
    <subcellularLocation>
        <location evidence="1">Nucleus</location>
    </subcellularLocation>
</comment>
<dbReference type="InterPro" id="IPR046347">
    <property type="entry name" value="bZIP_sf"/>
</dbReference>
<keyword evidence="3" id="KW-0238">DNA-binding</keyword>
<evidence type="ECO:0000256" key="1">
    <source>
        <dbReference type="ARBA" id="ARBA00004123"/>
    </source>
</evidence>
<evidence type="ECO:0000256" key="4">
    <source>
        <dbReference type="ARBA" id="ARBA00023163"/>
    </source>
</evidence>
<dbReference type="InterPro" id="IPR004827">
    <property type="entry name" value="bZIP"/>
</dbReference>
<evidence type="ECO:0000256" key="2">
    <source>
        <dbReference type="ARBA" id="ARBA00023015"/>
    </source>
</evidence>
<dbReference type="FunFam" id="1.20.5.170:FF:000075">
    <property type="entry name" value="BZIP transcription factor (MetR)"/>
    <property type="match status" value="1"/>
</dbReference>
<dbReference type="AlphaFoldDB" id="A0A9P8CFS3"/>
<protein>
    <recommendedName>
        <fullName evidence="7">BZIP domain-containing protein</fullName>
    </recommendedName>
</protein>
<evidence type="ECO:0000256" key="3">
    <source>
        <dbReference type="ARBA" id="ARBA00023125"/>
    </source>
</evidence>
<keyword evidence="4" id="KW-0804">Transcription</keyword>
<feature type="compositionally biased region" description="Basic and acidic residues" evidence="6">
    <location>
        <begin position="158"/>
        <end position="169"/>
    </location>
</feature>
<dbReference type="PANTHER" id="PTHR13044:SF14">
    <property type="entry name" value="CRYPTOCEPHAL, ISOFORM A"/>
    <property type="match status" value="1"/>
</dbReference>
<feature type="domain" description="BZIP" evidence="7">
    <location>
        <begin position="168"/>
        <end position="182"/>
    </location>
</feature>
<gene>
    <name evidence="8" type="ORF">BJ878DRAFT_14967</name>
</gene>
<dbReference type="OrthoDB" id="1939598at2759"/>
<evidence type="ECO:0000259" key="7">
    <source>
        <dbReference type="PROSITE" id="PS00036"/>
    </source>
</evidence>
<evidence type="ECO:0000313" key="9">
    <source>
        <dbReference type="Proteomes" id="UP000887226"/>
    </source>
</evidence>
<dbReference type="GO" id="GO:0000977">
    <property type="term" value="F:RNA polymerase II transcription regulatory region sequence-specific DNA binding"/>
    <property type="evidence" value="ECO:0007669"/>
    <property type="project" value="TreeGrafter"/>
</dbReference>
<evidence type="ECO:0000256" key="6">
    <source>
        <dbReference type="SAM" id="MobiDB-lite"/>
    </source>
</evidence>
<evidence type="ECO:0000313" key="8">
    <source>
        <dbReference type="EMBL" id="KAG9245473.1"/>
    </source>
</evidence>
<dbReference type="CDD" id="cd14705">
    <property type="entry name" value="bZIP_Zip1"/>
    <property type="match status" value="1"/>
</dbReference>
<evidence type="ECO:0000256" key="5">
    <source>
        <dbReference type="ARBA" id="ARBA00023242"/>
    </source>
</evidence>
<keyword evidence="2" id="KW-0805">Transcription regulation</keyword>
<dbReference type="Gene3D" id="1.20.5.170">
    <property type="match status" value="1"/>
</dbReference>
<keyword evidence="9" id="KW-1185">Reference proteome</keyword>
<dbReference type="Proteomes" id="UP000887226">
    <property type="component" value="Unassembled WGS sequence"/>
</dbReference>
<sequence>MASYNGPARNRVNMHSFIDDLNRLPTSQDYQASAADGQFVGGADELSLWTNADFSTDFSLEPIQIGEFGYGGEQGQTIPPAVPEYKSSDFENADFAFDVSYPQTPGPTFAERPSQTHGLSSIQSTLYSELPSAISPPAETPATGEKRKAVDSPENYEDASRIAAEEDKRRRNTAASARFRVKKKQREIALERSAKDMADKVAAFESRIATLETENKWLRSLITEKNEKDLDLPALWKKYTAEESTRRGSERKDGVGTKA</sequence>
<comment type="caution">
    <text evidence="8">The sequence shown here is derived from an EMBL/GenBank/DDBJ whole genome shotgun (WGS) entry which is preliminary data.</text>
</comment>
<dbReference type="GO" id="GO:0005634">
    <property type="term" value="C:nucleus"/>
    <property type="evidence" value="ECO:0007669"/>
    <property type="project" value="UniProtKB-SubCell"/>
</dbReference>
<dbReference type="EMBL" id="MU253845">
    <property type="protein sequence ID" value="KAG9245473.1"/>
    <property type="molecule type" value="Genomic_DNA"/>
</dbReference>
<feature type="region of interest" description="Disordered" evidence="6">
    <location>
        <begin position="132"/>
        <end position="182"/>
    </location>
</feature>
<keyword evidence="5" id="KW-0539">Nucleus</keyword>